<evidence type="ECO:0000256" key="1">
    <source>
        <dbReference type="ARBA" id="ARBA00022679"/>
    </source>
</evidence>
<gene>
    <name evidence="5" type="ORF">GOODEAATRI_024784</name>
</gene>
<comment type="caution">
    <text evidence="5">The sequence shown here is derived from an EMBL/GenBank/DDBJ whole genome shotgun (WGS) entry which is preliminary data.</text>
</comment>
<evidence type="ECO:0000313" key="5">
    <source>
        <dbReference type="EMBL" id="MEQ2182685.1"/>
    </source>
</evidence>
<dbReference type="Proteomes" id="UP001476798">
    <property type="component" value="Unassembled WGS sequence"/>
</dbReference>
<evidence type="ECO:0000259" key="4">
    <source>
        <dbReference type="PROSITE" id="PS50237"/>
    </source>
</evidence>
<protein>
    <recommendedName>
        <fullName evidence="4">HECT domain-containing protein</fullName>
    </recommendedName>
</protein>
<organism evidence="5 6">
    <name type="scientific">Goodea atripinnis</name>
    <dbReference type="NCBI Taxonomy" id="208336"/>
    <lineage>
        <taxon>Eukaryota</taxon>
        <taxon>Metazoa</taxon>
        <taxon>Chordata</taxon>
        <taxon>Craniata</taxon>
        <taxon>Vertebrata</taxon>
        <taxon>Euteleostomi</taxon>
        <taxon>Actinopterygii</taxon>
        <taxon>Neopterygii</taxon>
        <taxon>Teleostei</taxon>
        <taxon>Neoteleostei</taxon>
        <taxon>Acanthomorphata</taxon>
        <taxon>Ovalentaria</taxon>
        <taxon>Atherinomorphae</taxon>
        <taxon>Cyprinodontiformes</taxon>
        <taxon>Goodeidae</taxon>
        <taxon>Goodea</taxon>
    </lineage>
</organism>
<feature type="non-terminal residue" evidence="5">
    <location>
        <position position="1"/>
    </location>
</feature>
<dbReference type="InterPro" id="IPR000569">
    <property type="entry name" value="HECT_dom"/>
</dbReference>
<dbReference type="EMBL" id="JAHRIO010072790">
    <property type="protein sequence ID" value="MEQ2182685.1"/>
    <property type="molecule type" value="Genomic_DNA"/>
</dbReference>
<dbReference type="Pfam" id="PF00632">
    <property type="entry name" value="HECT"/>
    <property type="match status" value="1"/>
</dbReference>
<dbReference type="InterPro" id="IPR035983">
    <property type="entry name" value="Hect_E3_ubiquitin_ligase"/>
</dbReference>
<feature type="domain" description="HECT" evidence="4">
    <location>
        <begin position="118"/>
        <end position="186"/>
    </location>
</feature>
<evidence type="ECO:0000256" key="3">
    <source>
        <dbReference type="PROSITE-ProRule" id="PRU00104"/>
    </source>
</evidence>
<evidence type="ECO:0000313" key="6">
    <source>
        <dbReference type="Proteomes" id="UP001476798"/>
    </source>
</evidence>
<evidence type="ECO:0000256" key="2">
    <source>
        <dbReference type="ARBA" id="ARBA00022786"/>
    </source>
</evidence>
<feature type="active site" description="Glycyl thioester intermediate" evidence="3">
    <location>
        <position position="157"/>
    </location>
</feature>
<name>A0ABV0PGR8_9TELE</name>
<dbReference type="SUPFAM" id="SSF56204">
    <property type="entry name" value="Hect, E3 ligase catalytic domain"/>
    <property type="match status" value="1"/>
</dbReference>
<dbReference type="PROSITE" id="PS50237">
    <property type="entry name" value="HECT"/>
    <property type="match status" value="1"/>
</dbReference>
<dbReference type="Gene3D" id="3.30.2410.10">
    <property type="entry name" value="Hect, E3 ligase catalytic domain"/>
    <property type="match status" value="1"/>
</dbReference>
<keyword evidence="2 3" id="KW-0833">Ubl conjugation pathway</keyword>
<sequence>FVEGFRTLGLLKELQKNPNVFHDIFVCEEKPLTARDLSSLFTVAYFAQGSNRRALENQLVCFWRDWLIDIECLLFAFQSIFKIYFVQYNTTDGFFPCLTVAFFHCYFLLKRMMVHSLKDVLVFTSGASAIPPLGFPCQPEIQFLHDTKKICPEANTCGVVLYLPLHSSYEAFKTFMTEGILQAPSFLNGHECDSERLH</sequence>
<accession>A0ABV0PGR8</accession>
<proteinExistence type="predicted"/>
<keyword evidence="1" id="KW-0808">Transferase</keyword>
<reference evidence="5 6" key="1">
    <citation type="submission" date="2021-06" db="EMBL/GenBank/DDBJ databases">
        <authorList>
            <person name="Palmer J.M."/>
        </authorList>
    </citation>
    <scope>NUCLEOTIDE SEQUENCE [LARGE SCALE GENOMIC DNA]</scope>
    <source>
        <strain evidence="5 6">GA_2019</strain>
        <tissue evidence="5">Muscle</tissue>
    </source>
</reference>
<keyword evidence="6" id="KW-1185">Reference proteome</keyword>